<evidence type="ECO:0000313" key="2">
    <source>
        <dbReference type="Proteomes" id="UP000663881"/>
    </source>
</evidence>
<protein>
    <recommendedName>
        <fullName evidence="3">p-glycoprotein</fullName>
    </recommendedName>
</protein>
<proteinExistence type="predicted"/>
<gene>
    <name evidence="1" type="ORF">OKA104_LOCUS41585</name>
</gene>
<name>A0A820C926_9BILA</name>
<dbReference type="EMBL" id="CAJOAY010009881">
    <property type="protein sequence ID" value="CAF4212274.1"/>
    <property type="molecule type" value="Genomic_DNA"/>
</dbReference>
<accession>A0A820C926</accession>
<sequence>TSALDNESKTIVQDALDCASQDRTTIVIAHRLSTIRNADKIIVMQKGEIIEEGNHELLMNNQSVYYNLIQKPILFLKKKINKEE</sequence>
<comment type="caution">
    <text evidence="1">The sequence shown here is derived from an EMBL/GenBank/DDBJ whole genome shotgun (WGS) entry which is preliminary data.</text>
</comment>
<dbReference type="InterPro" id="IPR027417">
    <property type="entry name" value="P-loop_NTPase"/>
</dbReference>
<organism evidence="1 2">
    <name type="scientific">Adineta steineri</name>
    <dbReference type="NCBI Taxonomy" id="433720"/>
    <lineage>
        <taxon>Eukaryota</taxon>
        <taxon>Metazoa</taxon>
        <taxon>Spiralia</taxon>
        <taxon>Gnathifera</taxon>
        <taxon>Rotifera</taxon>
        <taxon>Eurotatoria</taxon>
        <taxon>Bdelloidea</taxon>
        <taxon>Adinetida</taxon>
        <taxon>Adinetidae</taxon>
        <taxon>Adineta</taxon>
    </lineage>
</organism>
<dbReference type="InterPro" id="IPR039421">
    <property type="entry name" value="Type_1_exporter"/>
</dbReference>
<dbReference type="Gene3D" id="3.40.50.300">
    <property type="entry name" value="P-loop containing nucleotide triphosphate hydrolases"/>
    <property type="match status" value="1"/>
</dbReference>
<dbReference type="GO" id="GO:0042626">
    <property type="term" value="F:ATPase-coupled transmembrane transporter activity"/>
    <property type="evidence" value="ECO:0007669"/>
    <property type="project" value="TreeGrafter"/>
</dbReference>
<evidence type="ECO:0008006" key="3">
    <source>
        <dbReference type="Google" id="ProtNLM"/>
    </source>
</evidence>
<reference evidence="1" key="1">
    <citation type="submission" date="2021-02" db="EMBL/GenBank/DDBJ databases">
        <authorList>
            <person name="Nowell W R."/>
        </authorList>
    </citation>
    <scope>NUCLEOTIDE SEQUENCE</scope>
</reference>
<feature type="non-terminal residue" evidence="1">
    <location>
        <position position="84"/>
    </location>
</feature>
<evidence type="ECO:0000313" key="1">
    <source>
        <dbReference type="EMBL" id="CAF4212274.1"/>
    </source>
</evidence>
<dbReference type="Proteomes" id="UP000663881">
    <property type="component" value="Unassembled WGS sequence"/>
</dbReference>
<dbReference type="SUPFAM" id="SSF52540">
    <property type="entry name" value="P-loop containing nucleoside triphosphate hydrolases"/>
    <property type="match status" value="1"/>
</dbReference>
<dbReference type="PANTHER" id="PTHR24222:SF76">
    <property type="entry name" value="MYCOBACTIN IMPORT ATP-BINDING_PERMEASE PROTEIN IRTB"/>
    <property type="match status" value="1"/>
</dbReference>
<dbReference type="GO" id="GO:0005886">
    <property type="term" value="C:plasma membrane"/>
    <property type="evidence" value="ECO:0007669"/>
    <property type="project" value="TreeGrafter"/>
</dbReference>
<dbReference type="AlphaFoldDB" id="A0A820C926"/>
<dbReference type="PANTHER" id="PTHR24222">
    <property type="entry name" value="ABC TRANSPORTER B FAMILY"/>
    <property type="match status" value="1"/>
</dbReference>